<comment type="caution">
    <text evidence="3">The sequence shown here is derived from an EMBL/GenBank/DDBJ whole genome shotgun (WGS) entry which is preliminary data.</text>
</comment>
<reference evidence="3" key="1">
    <citation type="submission" date="2020-09" db="EMBL/GenBank/DDBJ databases">
        <authorList>
            <person name="Yoon J.-W."/>
        </authorList>
    </citation>
    <scope>NUCLEOTIDE SEQUENCE</scope>
    <source>
        <strain evidence="3">KMU-158</strain>
    </source>
</reference>
<dbReference type="Gene3D" id="2.30.30.90">
    <property type="match status" value="1"/>
</dbReference>
<evidence type="ECO:0000313" key="4">
    <source>
        <dbReference type="Proteomes" id="UP000610558"/>
    </source>
</evidence>
<dbReference type="InterPro" id="IPR052713">
    <property type="entry name" value="FeoA"/>
</dbReference>
<dbReference type="SUPFAM" id="SSF50037">
    <property type="entry name" value="C-terminal domain of transcriptional repressors"/>
    <property type="match status" value="1"/>
</dbReference>
<organism evidence="3 4">
    <name type="scientific">Spongiibacter pelagi</name>
    <dbReference type="NCBI Taxonomy" id="2760804"/>
    <lineage>
        <taxon>Bacteria</taxon>
        <taxon>Pseudomonadati</taxon>
        <taxon>Pseudomonadota</taxon>
        <taxon>Gammaproteobacteria</taxon>
        <taxon>Cellvibrionales</taxon>
        <taxon>Spongiibacteraceae</taxon>
        <taxon>Spongiibacter</taxon>
    </lineage>
</organism>
<gene>
    <name evidence="3" type="ORF">IB286_07885</name>
</gene>
<dbReference type="SMART" id="SM00899">
    <property type="entry name" value="FeoA"/>
    <property type="match status" value="1"/>
</dbReference>
<keyword evidence="1" id="KW-0408">Iron</keyword>
<dbReference type="Proteomes" id="UP000610558">
    <property type="component" value="Unassembled WGS sequence"/>
</dbReference>
<dbReference type="InterPro" id="IPR038157">
    <property type="entry name" value="FeoA_core_dom"/>
</dbReference>
<dbReference type="PANTHER" id="PTHR42954">
    <property type="entry name" value="FE(2+) TRANSPORT PROTEIN A"/>
    <property type="match status" value="1"/>
</dbReference>
<feature type="domain" description="Ferrous iron transporter FeoA-like" evidence="2">
    <location>
        <begin position="1"/>
        <end position="77"/>
    </location>
</feature>
<dbReference type="GO" id="GO:0046914">
    <property type="term" value="F:transition metal ion binding"/>
    <property type="evidence" value="ECO:0007669"/>
    <property type="project" value="InterPro"/>
</dbReference>
<keyword evidence="4" id="KW-1185">Reference proteome</keyword>
<protein>
    <submittedName>
        <fullName evidence="3">Ferrous iron transport protein A</fullName>
    </submittedName>
</protein>
<dbReference type="InterPro" id="IPR008988">
    <property type="entry name" value="Transcriptional_repressor_C"/>
</dbReference>
<accession>A0A927GWH0</accession>
<sequence length="79" mass="8715">MTLADLQKGQWTQVLNVTDAYEQDPIAHRLRELGFVAGESVSVIAKGILGGNPLVVKIGDTRFALRKKEAQRVLVEQVK</sequence>
<dbReference type="AlphaFoldDB" id="A0A927GWH0"/>
<evidence type="ECO:0000259" key="2">
    <source>
        <dbReference type="SMART" id="SM00899"/>
    </source>
</evidence>
<dbReference type="PANTHER" id="PTHR42954:SF2">
    <property type="entry name" value="FE(2+) TRANSPORT PROTEIN A"/>
    <property type="match status" value="1"/>
</dbReference>
<evidence type="ECO:0000256" key="1">
    <source>
        <dbReference type="ARBA" id="ARBA00023004"/>
    </source>
</evidence>
<dbReference type="EMBL" id="JACXLD010000003">
    <property type="protein sequence ID" value="MBD2858932.1"/>
    <property type="molecule type" value="Genomic_DNA"/>
</dbReference>
<dbReference type="Pfam" id="PF04023">
    <property type="entry name" value="FeoA"/>
    <property type="match status" value="1"/>
</dbReference>
<proteinExistence type="predicted"/>
<dbReference type="InterPro" id="IPR007167">
    <property type="entry name" value="Fe-transptr_FeoA-like"/>
</dbReference>
<evidence type="ECO:0000313" key="3">
    <source>
        <dbReference type="EMBL" id="MBD2858932.1"/>
    </source>
</evidence>
<name>A0A927GWH0_9GAMM</name>
<dbReference type="RefSeq" id="WP_190764243.1">
    <property type="nucleotide sequence ID" value="NZ_JACXLD010000003.1"/>
</dbReference>